<accession>A0A8T2TJH4</accession>
<dbReference type="PANTHER" id="PTHR13605">
    <property type="entry name" value="ER MEMBRANE PROTEIN COMPLEX SUBUNIT 7"/>
    <property type="match status" value="1"/>
</dbReference>
<dbReference type="AlphaFoldDB" id="A0A8T2TJH4"/>
<protein>
    <recommendedName>
        <fullName evidence="10">ER membrane protein complex subunit 7 beta-sandwich domain-containing protein</fullName>
    </recommendedName>
</protein>
<proteinExistence type="inferred from homology"/>
<dbReference type="GO" id="GO:0072546">
    <property type="term" value="C:EMC complex"/>
    <property type="evidence" value="ECO:0007669"/>
    <property type="project" value="TreeGrafter"/>
</dbReference>
<feature type="region of interest" description="Disordered" evidence="7">
    <location>
        <begin position="181"/>
        <end position="204"/>
    </location>
</feature>
<dbReference type="Pfam" id="PF09430">
    <property type="entry name" value="EMC7_beta-sandw"/>
    <property type="match status" value="1"/>
</dbReference>
<keyword evidence="5 8" id="KW-1133">Transmembrane helix</keyword>
<reference evidence="11" key="1">
    <citation type="submission" date="2021-08" db="EMBL/GenBank/DDBJ databases">
        <title>WGS assembly of Ceratopteris richardii.</title>
        <authorList>
            <person name="Marchant D.B."/>
            <person name="Chen G."/>
            <person name="Jenkins J."/>
            <person name="Shu S."/>
            <person name="Leebens-Mack J."/>
            <person name="Grimwood J."/>
            <person name="Schmutz J."/>
            <person name="Soltis P."/>
            <person name="Soltis D."/>
            <person name="Chen Z.-H."/>
        </authorList>
    </citation>
    <scope>NUCLEOTIDE SEQUENCE</scope>
    <source>
        <strain evidence="11">Whitten #5841</strain>
        <tissue evidence="11">Leaf</tissue>
    </source>
</reference>
<dbReference type="EMBL" id="CM035418">
    <property type="protein sequence ID" value="KAH7420789.1"/>
    <property type="molecule type" value="Genomic_DNA"/>
</dbReference>
<evidence type="ECO:0000256" key="6">
    <source>
        <dbReference type="ARBA" id="ARBA00023136"/>
    </source>
</evidence>
<feature type="signal peptide" evidence="9">
    <location>
        <begin position="1"/>
        <end position="15"/>
    </location>
</feature>
<feature type="chain" id="PRO_5035716730" description="ER membrane protein complex subunit 7 beta-sandwich domain-containing protein" evidence="9">
    <location>
        <begin position="16"/>
        <end position="204"/>
    </location>
</feature>
<keyword evidence="3 8" id="KW-0812">Transmembrane</keyword>
<evidence type="ECO:0000259" key="10">
    <source>
        <dbReference type="Pfam" id="PF09430"/>
    </source>
</evidence>
<name>A0A8T2TJH4_CERRI</name>
<dbReference type="Proteomes" id="UP000825935">
    <property type="component" value="Chromosome 13"/>
</dbReference>
<comment type="similarity">
    <text evidence="2">Belongs to the EMC7 family.</text>
</comment>
<feature type="domain" description="ER membrane protein complex subunit 7 beta-sandwich" evidence="10">
    <location>
        <begin position="55"/>
        <end position="157"/>
    </location>
</feature>
<dbReference type="InterPro" id="IPR013784">
    <property type="entry name" value="Carb-bd-like_fold"/>
</dbReference>
<evidence type="ECO:0000256" key="4">
    <source>
        <dbReference type="ARBA" id="ARBA00022729"/>
    </source>
</evidence>
<keyword evidence="6 8" id="KW-0472">Membrane</keyword>
<dbReference type="OMA" id="FRPREEW"/>
<dbReference type="PANTHER" id="PTHR13605:SF4">
    <property type="entry name" value="ER MEMBRANE PROTEIN COMPLEX SUBUNIT 7"/>
    <property type="match status" value="1"/>
</dbReference>
<sequence>MAISGVLSLLPIVVAVGFFTAAIPISGAGEYTIAGRIRHSRAEGLSGNKAPFKTLNIKVILNAGQRVAFVRPDGYFAFSGIPAGTHLLEVVAPGYFFSPVRVDVSARLNGQLQAFLTETRRVISEPLMFEPLREEEYFEKREPFSIMGLLKSPMGLMVGFMVMAVFLLPKLMENIDPEEMKRMQEEMRNSPAPSFGSLLQGRTS</sequence>
<evidence type="ECO:0000256" key="2">
    <source>
        <dbReference type="ARBA" id="ARBA00008880"/>
    </source>
</evidence>
<comment type="caution">
    <text evidence="11">The sequence shown here is derived from an EMBL/GenBank/DDBJ whole genome shotgun (WGS) entry which is preliminary data.</text>
</comment>
<evidence type="ECO:0000313" key="12">
    <source>
        <dbReference type="Proteomes" id="UP000825935"/>
    </source>
</evidence>
<comment type="subcellular location">
    <subcellularLocation>
        <location evidence="1">Membrane</location>
        <topology evidence="1">Single-pass membrane protein</topology>
    </subcellularLocation>
</comment>
<dbReference type="OrthoDB" id="27095at2759"/>
<evidence type="ECO:0000256" key="1">
    <source>
        <dbReference type="ARBA" id="ARBA00004167"/>
    </source>
</evidence>
<gene>
    <name evidence="11" type="ORF">KP509_13G022600</name>
</gene>
<evidence type="ECO:0000256" key="8">
    <source>
        <dbReference type="SAM" id="Phobius"/>
    </source>
</evidence>
<evidence type="ECO:0000256" key="7">
    <source>
        <dbReference type="SAM" id="MobiDB-lite"/>
    </source>
</evidence>
<evidence type="ECO:0000256" key="3">
    <source>
        <dbReference type="ARBA" id="ARBA00022692"/>
    </source>
</evidence>
<dbReference type="GO" id="GO:0030246">
    <property type="term" value="F:carbohydrate binding"/>
    <property type="evidence" value="ECO:0007669"/>
    <property type="project" value="InterPro"/>
</dbReference>
<evidence type="ECO:0000256" key="9">
    <source>
        <dbReference type="SAM" id="SignalP"/>
    </source>
</evidence>
<keyword evidence="12" id="KW-1185">Reference proteome</keyword>
<dbReference type="InterPro" id="IPR019008">
    <property type="entry name" value="Beta_sandwich_EMC7"/>
</dbReference>
<keyword evidence="4 9" id="KW-0732">Signal</keyword>
<feature type="transmembrane region" description="Helical" evidence="8">
    <location>
        <begin position="154"/>
        <end position="172"/>
    </location>
</feature>
<evidence type="ECO:0000313" key="11">
    <source>
        <dbReference type="EMBL" id="KAH7420789.1"/>
    </source>
</evidence>
<dbReference type="SUPFAM" id="SSF49452">
    <property type="entry name" value="Starch-binding domain-like"/>
    <property type="match status" value="1"/>
</dbReference>
<organism evidence="11 12">
    <name type="scientific">Ceratopteris richardii</name>
    <name type="common">Triangle waterfern</name>
    <dbReference type="NCBI Taxonomy" id="49495"/>
    <lineage>
        <taxon>Eukaryota</taxon>
        <taxon>Viridiplantae</taxon>
        <taxon>Streptophyta</taxon>
        <taxon>Embryophyta</taxon>
        <taxon>Tracheophyta</taxon>
        <taxon>Polypodiopsida</taxon>
        <taxon>Polypodiidae</taxon>
        <taxon>Polypodiales</taxon>
        <taxon>Pteridineae</taxon>
        <taxon>Pteridaceae</taxon>
        <taxon>Parkerioideae</taxon>
        <taxon>Ceratopteris</taxon>
    </lineage>
</organism>
<dbReference type="InterPro" id="IPR039163">
    <property type="entry name" value="EMC7"/>
</dbReference>
<evidence type="ECO:0000256" key="5">
    <source>
        <dbReference type="ARBA" id="ARBA00022989"/>
    </source>
</evidence>